<feature type="domain" description="HpcH/HpaI aldolase/citrate lyase" evidence="4">
    <location>
        <begin position="37"/>
        <end position="255"/>
    </location>
</feature>
<sequence>MDRVGALPIRSLVRKEACMTFHNPLTAAWRRGQTVLGAWCTLPDPFAAEIFGRQGYDYVCIDQQHGMIDDSTAFPMVQAIAASGAAPIVRVRWNEPPAIMSALDAGAMGVVVPMIETREDAAAAVSACRYPPAGLRSFGPIRARDVLGSTDPDVLSDVACIIMIETQRALTELDEIVSTPGVDGVYIGPSDLALALGEKPGSTAPIFDETVQRIADTCRRHGVAIGMHTPTGTVARRYIERGFDFATVFSDAGLIAAAAREQLDLARSASPSAAVPSGSY</sequence>
<dbReference type="GO" id="GO:0016832">
    <property type="term" value="F:aldehyde-lyase activity"/>
    <property type="evidence" value="ECO:0007669"/>
    <property type="project" value="TreeGrafter"/>
</dbReference>
<dbReference type="EMBL" id="PDCP01000009">
    <property type="protein sequence ID" value="PEG40682.1"/>
    <property type="molecule type" value="Genomic_DNA"/>
</dbReference>
<reference evidence="5 6" key="1">
    <citation type="submission" date="2017-10" db="EMBL/GenBank/DDBJ databases">
        <title>The new phylogeny of genus Mycobacterium.</title>
        <authorList>
            <person name="Tortoli E."/>
            <person name="Trovato A."/>
            <person name="Cirillo D.M."/>
        </authorList>
    </citation>
    <scope>NUCLEOTIDE SEQUENCE [LARGE SCALE GENOMIC DNA]</scope>
    <source>
        <strain evidence="5 6">CCUG37673</strain>
    </source>
</reference>
<dbReference type="InterPro" id="IPR040442">
    <property type="entry name" value="Pyrv_kinase-like_dom_sf"/>
</dbReference>
<keyword evidence="2" id="KW-0479">Metal-binding</keyword>
<dbReference type="Gene3D" id="3.20.20.60">
    <property type="entry name" value="Phosphoenolpyruvate-binding domains"/>
    <property type="match status" value="1"/>
</dbReference>
<organism evidence="5 6">
    <name type="scientific">Mycolicibacterium agri</name>
    <name type="common">Mycobacterium agri</name>
    <dbReference type="NCBI Taxonomy" id="36811"/>
    <lineage>
        <taxon>Bacteria</taxon>
        <taxon>Bacillati</taxon>
        <taxon>Actinomycetota</taxon>
        <taxon>Actinomycetes</taxon>
        <taxon>Mycobacteriales</taxon>
        <taxon>Mycobacteriaceae</taxon>
        <taxon>Mycolicibacterium</taxon>
    </lineage>
</organism>
<dbReference type="GO" id="GO:0046872">
    <property type="term" value="F:metal ion binding"/>
    <property type="evidence" value="ECO:0007669"/>
    <property type="project" value="UniProtKB-KW"/>
</dbReference>
<dbReference type="Proteomes" id="UP000220914">
    <property type="component" value="Unassembled WGS sequence"/>
</dbReference>
<accession>A0A2A7N991</accession>
<dbReference type="PANTHER" id="PTHR30502:SF0">
    <property type="entry name" value="PHOSPHOENOLPYRUVATE CARBOXYLASE FAMILY PROTEIN"/>
    <property type="match status" value="1"/>
</dbReference>
<comment type="caution">
    <text evidence="5">The sequence shown here is derived from an EMBL/GenBank/DDBJ whole genome shotgun (WGS) entry which is preliminary data.</text>
</comment>
<evidence type="ECO:0000256" key="1">
    <source>
        <dbReference type="ARBA" id="ARBA00005568"/>
    </source>
</evidence>
<dbReference type="SUPFAM" id="SSF51621">
    <property type="entry name" value="Phosphoenolpyruvate/pyruvate domain"/>
    <property type="match status" value="1"/>
</dbReference>
<dbReference type="AlphaFoldDB" id="A0A2A7N991"/>
<evidence type="ECO:0000256" key="2">
    <source>
        <dbReference type="ARBA" id="ARBA00022723"/>
    </source>
</evidence>
<dbReference type="InterPro" id="IPR015813">
    <property type="entry name" value="Pyrv/PenolPyrv_kinase-like_dom"/>
</dbReference>
<evidence type="ECO:0000313" key="6">
    <source>
        <dbReference type="Proteomes" id="UP000220914"/>
    </source>
</evidence>
<gene>
    <name evidence="5" type="ORF">CQY20_07065</name>
</gene>
<comment type="similarity">
    <text evidence="1">Belongs to the HpcH/HpaI aldolase family.</text>
</comment>
<name>A0A2A7N991_MYCAG</name>
<dbReference type="Pfam" id="PF03328">
    <property type="entry name" value="HpcH_HpaI"/>
    <property type="match status" value="1"/>
</dbReference>
<keyword evidence="3" id="KW-0456">Lyase</keyword>
<keyword evidence="6" id="KW-1185">Reference proteome</keyword>
<dbReference type="InterPro" id="IPR050251">
    <property type="entry name" value="HpcH-HpaI_aldolase"/>
</dbReference>
<dbReference type="GO" id="GO:0005737">
    <property type="term" value="C:cytoplasm"/>
    <property type="evidence" value="ECO:0007669"/>
    <property type="project" value="TreeGrafter"/>
</dbReference>
<dbReference type="PANTHER" id="PTHR30502">
    <property type="entry name" value="2-KETO-3-DEOXY-L-RHAMNONATE ALDOLASE"/>
    <property type="match status" value="1"/>
</dbReference>
<evidence type="ECO:0000256" key="3">
    <source>
        <dbReference type="ARBA" id="ARBA00023239"/>
    </source>
</evidence>
<proteinExistence type="inferred from homology"/>
<evidence type="ECO:0000259" key="4">
    <source>
        <dbReference type="Pfam" id="PF03328"/>
    </source>
</evidence>
<protein>
    <submittedName>
        <fullName evidence="5">2,4-dihydroxyhept-2-ene-1,7-dioic acid aldolase</fullName>
    </submittedName>
</protein>
<evidence type="ECO:0000313" key="5">
    <source>
        <dbReference type="EMBL" id="PEG40682.1"/>
    </source>
</evidence>
<dbReference type="InterPro" id="IPR005000">
    <property type="entry name" value="Aldolase/citrate-lyase_domain"/>
</dbReference>